<proteinExistence type="predicted"/>
<dbReference type="RefSeq" id="XP_007419042.1">
    <property type="nucleotide sequence ID" value="XM_007418980.1"/>
</dbReference>
<gene>
    <name evidence="2" type="ORF">MELLADRAFT_69834</name>
</gene>
<dbReference type="Proteomes" id="UP000001072">
    <property type="component" value="Unassembled WGS sequence"/>
</dbReference>
<reference evidence="3" key="1">
    <citation type="journal article" date="2011" name="Proc. Natl. Acad. Sci. U.S.A.">
        <title>Obligate biotrophy features unraveled by the genomic analysis of rust fungi.</title>
        <authorList>
            <person name="Duplessis S."/>
            <person name="Cuomo C.A."/>
            <person name="Lin Y.-C."/>
            <person name="Aerts A."/>
            <person name="Tisserant E."/>
            <person name="Veneault-Fourrey C."/>
            <person name="Joly D.L."/>
            <person name="Hacquard S."/>
            <person name="Amselem J."/>
            <person name="Cantarel B.L."/>
            <person name="Chiu R."/>
            <person name="Coutinho P.M."/>
            <person name="Feau N."/>
            <person name="Field M."/>
            <person name="Frey P."/>
            <person name="Gelhaye E."/>
            <person name="Goldberg J."/>
            <person name="Grabherr M.G."/>
            <person name="Kodira C.D."/>
            <person name="Kohler A."/>
            <person name="Kuees U."/>
            <person name="Lindquist E.A."/>
            <person name="Lucas S.M."/>
            <person name="Mago R."/>
            <person name="Mauceli E."/>
            <person name="Morin E."/>
            <person name="Murat C."/>
            <person name="Pangilinan J.L."/>
            <person name="Park R."/>
            <person name="Pearson M."/>
            <person name="Quesneville H."/>
            <person name="Rouhier N."/>
            <person name="Sakthikumar S."/>
            <person name="Salamov A.A."/>
            <person name="Schmutz J."/>
            <person name="Selles B."/>
            <person name="Shapiro H."/>
            <person name="Tanguay P."/>
            <person name="Tuskan G.A."/>
            <person name="Henrissat B."/>
            <person name="Van de Peer Y."/>
            <person name="Rouze P."/>
            <person name="Ellis J.G."/>
            <person name="Dodds P.N."/>
            <person name="Schein J.E."/>
            <person name="Zhong S."/>
            <person name="Hamelin R.C."/>
            <person name="Grigoriev I.V."/>
            <person name="Szabo L.J."/>
            <person name="Martin F."/>
        </authorList>
    </citation>
    <scope>NUCLEOTIDE SEQUENCE [LARGE SCALE GENOMIC DNA]</scope>
    <source>
        <strain evidence="3">98AG31 / pathotype 3-4-7</strain>
    </source>
</reference>
<sequence>MNVKENHWSQPMSSFKTFEKHKEEINTKMEEKEKSTFAEQIKAIDNELNRLQGIVPHVEMKITRSEMVKQLEEARQTIEDIRRSETKNNELQSNRLTKSEVTLNKSKRDFEKYTRSLEKNSEELNSIAIGLEELEGKNSVMVAETEAMRERKLLKVVGMNVLNLKN</sequence>
<dbReference type="GeneID" id="18931335"/>
<dbReference type="VEuPathDB" id="FungiDB:MELLADRAFT_69834"/>
<organism evidence="3">
    <name type="scientific">Melampsora larici-populina (strain 98AG31 / pathotype 3-4-7)</name>
    <name type="common">Poplar leaf rust fungus</name>
    <dbReference type="NCBI Taxonomy" id="747676"/>
    <lineage>
        <taxon>Eukaryota</taxon>
        <taxon>Fungi</taxon>
        <taxon>Dikarya</taxon>
        <taxon>Basidiomycota</taxon>
        <taxon>Pucciniomycotina</taxon>
        <taxon>Pucciniomycetes</taxon>
        <taxon>Pucciniales</taxon>
        <taxon>Melampsoraceae</taxon>
        <taxon>Melampsora</taxon>
    </lineage>
</organism>
<dbReference type="EMBL" id="GL883206">
    <property type="protein sequence ID" value="EGF97680.1"/>
    <property type="molecule type" value="Genomic_DNA"/>
</dbReference>
<dbReference type="InParanoid" id="F4SCE1"/>
<keyword evidence="3" id="KW-1185">Reference proteome</keyword>
<evidence type="ECO:0000256" key="1">
    <source>
        <dbReference type="SAM" id="Coils"/>
    </source>
</evidence>
<dbReference type="AlphaFoldDB" id="F4SCE1"/>
<protein>
    <submittedName>
        <fullName evidence="2">Uncharacterized protein</fullName>
    </submittedName>
</protein>
<accession>F4SCE1</accession>
<keyword evidence="1" id="KW-0175">Coiled coil</keyword>
<feature type="coiled-coil region" evidence="1">
    <location>
        <begin position="64"/>
        <end position="94"/>
    </location>
</feature>
<dbReference type="KEGG" id="mlr:MELLADRAFT_69834"/>
<dbReference type="OrthoDB" id="5575062at2759"/>
<dbReference type="HOGENOM" id="CLU_1603114_0_0_1"/>
<evidence type="ECO:0000313" key="3">
    <source>
        <dbReference type="Proteomes" id="UP000001072"/>
    </source>
</evidence>
<name>F4SCE1_MELLP</name>
<evidence type="ECO:0000313" key="2">
    <source>
        <dbReference type="EMBL" id="EGF97680.1"/>
    </source>
</evidence>